<name>A0A6J5LBE9_9CAUD</name>
<protein>
    <submittedName>
        <fullName evidence="1">Uncharacterized protein</fullName>
    </submittedName>
</protein>
<proteinExistence type="predicted"/>
<dbReference type="EMBL" id="LR796247">
    <property type="protein sequence ID" value="CAB4131415.1"/>
    <property type="molecule type" value="Genomic_DNA"/>
</dbReference>
<accession>A0A6J5LBE9</accession>
<gene>
    <name evidence="1" type="ORF">UFOVP132_79</name>
</gene>
<evidence type="ECO:0000313" key="1">
    <source>
        <dbReference type="EMBL" id="CAB4131415.1"/>
    </source>
</evidence>
<sequence length="290" mass="33557">MSESKETLLETKENLQSLRAFTTERGWGSELYTDFEKAYGKYLLVPFAIPKIVPNDVNKFVEFFFTKSQNAVKIKTDMLSKEGVGKTGNSPYLQITSVSENGHSDVWSENQVPDIYTQFPEIFEQIHEYMPFITRKNFKWFMWSANWNVPPHRDYGSQLDCPSGIRIMLFDNNPAPTLSMTVSPIDKEYSRKYPIILPDDTNSFAWNNLRQKHESVYTRGHRKVLFIVSAKEIAYITSTTEGKKTLNSYIDLLDRSIAKYKDHVVVDTDNDYTDYLPFSHSDPINNVIPV</sequence>
<reference evidence="1" key="1">
    <citation type="submission" date="2020-04" db="EMBL/GenBank/DDBJ databases">
        <authorList>
            <person name="Chiriac C."/>
            <person name="Salcher M."/>
            <person name="Ghai R."/>
            <person name="Kavagutti S V."/>
        </authorList>
    </citation>
    <scope>NUCLEOTIDE SEQUENCE</scope>
</reference>
<organism evidence="1">
    <name type="scientific">uncultured Caudovirales phage</name>
    <dbReference type="NCBI Taxonomy" id="2100421"/>
    <lineage>
        <taxon>Viruses</taxon>
        <taxon>Duplodnaviria</taxon>
        <taxon>Heunggongvirae</taxon>
        <taxon>Uroviricota</taxon>
        <taxon>Caudoviricetes</taxon>
        <taxon>Peduoviridae</taxon>
        <taxon>Maltschvirus</taxon>
        <taxon>Maltschvirus maltsch</taxon>
    </lineage>
</organism>